<organism evidence="3 4">
    <name type="scientific">Halteria grandinella</name>
    <dbReference type="NCBI Taxonomy" id="5974"/>
    <lineage>
        <taxon>Eukaryota</taxon>
        <taxon>Sar</taxon>
        <taxon>Alveolata</taxon>
        <taxon>Ciliophora</taxon>
        <taxon>Intramacronucleata</taxon>
        <taxon>Spirotrichea</taxon>
        <taxon>Stichotrichia</taxon>
        <taxon>Sporadotrichida</taxon>
        <taxon>Halteriidae</taxon>
        <taxon>Halteria</taxon>
    </lineage>
</organism>
<reference evidence="3" key="1">
    <citation type="submission" date="2019-06" db="EMBL/GenBank/DDBJ databases">
        <authorList>
            <person name="Zheng W."/>
        </authorList>
    </citation>
    <scope>NUCLEOTIDE SEQUENCE</scope>
    <source>
        <strain evidence="3">QDHG01</strain>
    </source>
</reference>
<evidence type="ECO:0000256" key="1">
    <source>
        <dbReference type="RuleBase" id="RU362114"/>
    </source>
</evidence>
<keyword evidence="1" id="KW-0328">Glycosyltransferase</keyword>
<dbReference type="AlphaFoldDB" id="A0A8J8NZB7"/>
<dbReference type="GO" id="GO:1990404">
    <property type="term" value="F:NAD+-protein mono-ADP-ribosyltransferase activity"/>
    <property type="evidence" value="ECO:0007669"/>
    <property type="project" value="TreeGrafter"/>
</dbReference>
<dbReference type="EMBL" id="RRYP01002793">
    <property type="protein sequence ID" value="TNV84413.1"/>
    <property type="molecule type" value="Genomic_DNA"/>
</dbReference>
<dbReference type="Gene3D" id="3.90.228.10">
    <property type="match status" value="1"/>
</dbReference>
<dbReference type="SUPFAM" id="SSF56399">
    <property type="entry name" value="ADP-ribosylation"/>
    <property type="match status" value="1"/>
</dbReference>
<protein>
    <recommendedName>
        <fullName evidence="1">Poly [ADP-ribose] polymerase</fullName>
        <shortName evidence="1">PARP</shortName>
        <ecNumber evidence="1">2.4.2.-</ecNumber>
    </recommendedName>
</protein>
<keyword evidence="4" id="KW-1185">Reference proteome</keyword>
<evidence type="ECO:0000313" key="3">
    <source>
        <dbReference type="EMBL" id="TNV84413.1"/>
    </source>
</evidence>
<sequence>MLRAQYAQQIQFPRHWDNDPSLIRQLNVKTEEFKTIETEFKKTIPNAQIIKVERIQNKRLWQQFLLEQNNMLDKLMSKEDLNIRYHFHGTRKTSPSYIYKSEQGFNGYYSNDGMWGRAIYFAAKASYSHDYRHTLPDGTFQMFQARVILGKCKEMIPDSSLREPPFIEGSTTVRYDSVQGITKDTDVFMVYSNAKAYPEYLITYKLN</sequence>
<dbReference type="OrthoDB" id="302958at2759"/>
<dbReference type="InterPro" id="IPR051712">
    <property type="entry name" value="ARTD-AVP"/>
</dbReference>
<gene>
    <name evidence="3" type="ORF">FGO68_gene14258</name>
</gene>
<dbReference type="PANTHER" id="PTHR45740">
    <property type="entry name" value="POLY [ADP-RIBOSE] POLYMERASE"/>
    <property type="match status" value="1"/>
</dbReference>
<accession>A0A8J8NZB7</accession>
<evidence type="ECO:0000313" key="4">
    <source>
        <dbReference type="Proteomes" id="UP000785679"/>
    </source>
</evidence>
<feature type="domain" description="PARP catalytic" evidence="2">
    <location>
        <begin position="10"/>
        <end position="207"/>
    </location>
</feature>
<dbReference type="PROSITE" id="PS51059">
    <property type="entry name" value="PARP_CATALYTIC"/>
    <property type="match status" value="1"/>
</dbReference>
<comment type="caution">
    <text evidence="3">The sequence shown here is derived from an EMBL/GenBank/DDBJ whole genome shotgun (WGS) entry which is preliminary data.</text>
</comment>
<keyword evidence="1" id="KW-0520">NAD</keyword>
<dbReference type="InterPro" id="IPR012317">
    <property type="entry name" value="Poly(ADP-ribose)pol_cat_dom"/>
</dbReference>
<dbReference type="GO" id="GO:0003950">
    <property type="term" value="F:NAD+ poly-ADP-ribosyltransferase activity"/>
    <property type="evidence" value="ECO:0007669"/>
    <property type="project" value="UniProtKB-UniRule"/>
</dbReference>
<dbReference type="Pfam" id="PF00644">
    <property type="entry name" value="PARP"/>
    <property type="match status" value="1"/>
</dbReference>
<dbReference type="PANTHER" id="PTHR45740:SF2">
    <property type="entry name" value="POLY [ADP-RIBOSE] POLYMERASE"/>
    <property type="match status" value="1"/>
</dbReference>
<evidence type="ECO:0000259" key="2">
    <source>
        <dbReference type="PROSITE" id="PS51059"/>
    </source>
</evidence>
<proteinExistence type="predicted"/>
<name>A0A8J8NZB7_HALGN</name>
<dbReference type="EC" id="2.4.2.-" evidence="1"/>
<dbReference type="GO" id="GO:0005634">
    <property type="term" value="C:nucleus"/>
    <property type="evidence" value="ECO:0007669"/>
    <property type="project" value="TreeGrafter"/>
</dbReference>
<dbReference type="Proteomes" id="UP000785679">
    <property type="component" value="Unassembled WGS sequence"/>
</dbReference>
<keyword evidence="1" id="KW-0808">Transferase</keyword>